<gene>
    <name evidence="1" type="ORF">ARD30_21375</name>
    <name evidence="2" type="ORF">SAMN05660750_04583</name>
</gene>
<dbReference type="SUPFAM" id="SSF141452">
    <property type="entry name" value="Hcp1-like"/>
    <property type="match status" value="1"/>
</dbReference>
<reference evidence="1 3" key="1">
    <citation type="submission" date="2015-10" db="EMBL/GenBank/DDBJ databases">
        <title>Draft genome of Bosea thiooxidans.</title>
        <authorList>
            <person name="Wang X."/>
        </authorList>
    </citation>
    <scope>NUCLEOTIDE SEQUENCE [LARGE SCALE GENOMIC DNA]</scope>
    <source>
        <strain evidence="1 3">CGMCC 9174</strain>
    </source>
</reference>
<dbReference type="Proteomes" id="UP000051562">
    <property type="component" value="Unassembled WGS sequence"/>
</dbReference>
<dbReference type="Gene3D" id="2.30.110.20">
    <property type="entry name" value="Hcp1-like"/>
    <property type="match status" value="1"/>
</dbReference>
<dbReference type="EMBL" id="FUYX01000017">
    <property type="protein sequence ID" value="SKC13375.1"/>
    <property type="molecule type" value="Genomic_DNA"/>
</dbReference>
<dbReference type="InterPro" id="IPR008514">
    <property type="entry name" value="T6SS_Hcp"/>
</dbReference>
<sequence>MANDFLLKIDEIKGETKDKTHKDTIAVDSFSWGIANAGSYASNSGGGAGKASFQDIHFTAPVSKASPNLAMFCASGKYIKKAVLYVRKQGDTPQEYYTVTLEDLLVSSYQSGDAAGGPSIPTDQFSLNYAKIEFKYRPQKDDQSLDSAVEMKWDVKGTSKA</sequence>
<dbReference type="EMBL" id="LMAR01000068">
    <property type="protein sequence ID" value="KQK28519.1"/>
    <property type="molecule type" value="Genomic_DNA"/>
</dbReference>
<dbReference type="Pfam" id="PF05638">
    <property type="entry name" value="T6SS_HCP"/>
    <property type="match status" value="1"/>
</dbReference>
<protein>
    <submittedName>
        <fullName evidence="2">Type VI secretion system secreted protein Hcp</fullName>
    </submittedName>
</protein>
<dbReference type="OrthoDB" id="4865570at2"/>
<reference evidence="2 4" key="2">
    <citation type="submission" date="2017-02" db="EMBL/GenBank/DDBJ databases">
        <authorList>
            <person name="Peterson S.W."/>
        </authorList>
    </citation>
    <scope>NUCLEOTIDE SEQUENCE [LARGE SCALE GENOMIC DNA]</scope>
    <source>
        <strain evidence="2 4">DSM 9653</strain>
    </source>
</reference>
<dbReference type="InterPro" id="IPR036624">
    <property type="entry name" value="Hcp1-lik_sf"/>
</dbReference>
<dbReference type="STRING" id="53254.SAMN05660750_04583"/>
<dbReference type="InterPro" id="IPR053165">
    <property type="entry name" value="HSI-I_assembly_Hcp1"/>
</dbReference>
<organism evidence="1 3">
    <name type="scientific">Bosea thiooxidans</name>
    <dbReference type="NCBI Taxonomy" id="53254"/>
    <lineage>
        <taxon>Bacteria</taxon>
        <taxon>Pseudomonadati</taxon>
        <taxon>Pseudomonadota</taxon>
        <taxon>Alphaproteobacteria</taxon>
        <taxon>Hyphomicrobiales</taxon>
        <taxon>Boseaceae</taxon>
        <taxon>Bosea</taxon>
    </lineage>
</organism>
<evidence type="ECO:0000313" key="4">
    <source>
        <dbReference type="Proteomes" id="UP000190130"/>
    </source>
</evidence>
<evidence type="ECO:0000313" key="3">
    <source>
        <dbReference type="Proteomes" id="UP000051562"/>
    </source>
</evidence>
<accession>A0A0Q3I0L9</accession>
<evidence type="ECO:0000313" key="1">
    <source>
        <dbReference type="EMBL" id="KQK28519.1"/>
    </source>
</evidence>
<dbReference type="PANTHER" id="PTHR36152">
    <property type="entry name" value="CYTOPLASMIC PROTEIN-RELATED"/>
    <property type="match status" value="1"/>
</dbReference>
<dbReference type="PANTHER" id="PTHR36152:SF5">
    <property type="entry name" value="PROTEIN HCP1"/>
    <property type="match status" value="1"/>
</dbReference>
<evidence type="ECO:0000313" key="2">
    <source>
        <dbReference type="EMBL" id="SKC13375.1"/>
    </source>
</evidence>
<name>A0A0Q3I0L9_9HYPH</name>
<keyword evidence="3" id="KW-1185">Reference proteome</keyword>
<dbReference type="Proteomes" id="UP000190130">
    <property type="component" value="Unassembled WGS sequence"/>
</dbReference>
<dbReference type="RefSeq" id="WP_055730154.1">
    <property type="nucleotide sequence ID" value="NZ_FUYX01000017.1"/>
</dbReference>
<proteinExistence type="predicted"/>
<dbReference type="AlphaFoldDB" id="A0A0Q3I0L9"/>